<keyword evidence="2" id="KW-1185">Reference proteome</keyword>
<name>A0ABY3YL03_9FLAO</name>
<evidence type="ECO:0000313" key="2">
    <source>
        <dbReference type="Proteomes" id="UP000829476"/>
    </source>
</evidence>
<dbReference type="EMBL" id="CP094326">
    <property type="protein sequence ID" value="UNY98274.1"/>
    <property type="molecule type" value="Genomic_DNA"/>
</dbReference>
<protein>
    <submittedName>
        <fullName evidence="1">Uncharacterized protein</fullName>
    </submittedName>
</protein>
<gene>
    <name evidence="1" type="ORF">MQE36_14425</name>
</gene>
<reference evidence="1 2" key="1">
    <citation type="journal article" date="2018" name="Int. J. Syst. Evol. Microbiol.">
        <title>Zhouia spongiae sp. nov., isolated from a marine sponge.</title>
        <authorList>
            <person name="Zhuang L."/>
            <person name="Lin B."/>
            <person name="Qin F."/>
            <person name="Luo L."/>
        </authorList>
    </citation>
    <scope>NUCLEOTIDE SEQUENCE [LARGE SCALE GENOMIC DNA]</scope>
    <source>
        <strain evidence="1 2">HN-Y44</strain>
    </source>
</reference>
<dbReference type="Proteomes" id="UP000829476">
    <property type="component" value="Chromosome"/>
</dbReference>
<sequence>MSYFQFLLSIRHPVTIPEKGNNALYRNFVSSGSIKFRNRPPQENLKIFRFIPVTVGTETFLNPGCRVKTNQTDLNQGYLNRVT</sequence>
<proteinExistence type="predicted"/>
<organism evidence="1 2">
    <name type="scientific">Zhouia spongiae</name>
    <dbReference type="NCBI Taxonomy" id="2202721"/>
    <lineage>
        <taxon>Bacteria</taxon>
        <taxon>Pseudomonadati</taxon>
        <taxon>Bacteroidota</taxon>
        <taxon>Flavobacteriia</taxon>
        <taxon>Flavobacteriales</taxon>
        <taxon>Flavobacteriaceae</taxon>
        <taxon>Zhouia</taxon>
    </lineage>
</organism>
<evidence type="ECO:0000313" key="1">
    <source>
        <dbReference type="EMBL" id="UNY98274.1"/>
    </source>
</evidence>
<accession>A0ABY3YL03</accession>
<dbReference type="RefSeq" id="WP_242936681.1">
    <property type="nucleotide sequence ID" value="NZ_CP094326.1"/>
</dbReference>